<feature type="domain" description="DUF222" evidence="4">
    <location>
        <begin position="64"/>
        <end position="259"/>
    </location>
</feature>
<dbReference type="OrthoDB" id="5177627at2"/>
<evidence type="ECO:0000256" key="2">
    <source>
        <dbReference type="ARBA" id="ARBA00022525"/>
    </source>
</evidence>
<evidence type="ECO:0000256" key="3">
    <source>
        <dbReference type="SAM" id="MobiDB-lite"/>
    </source>
</evidence>
<protein>
    <submittedName>
        <fullName evidence="5">DUF222 domain-containing protein</fullName>
    </submittedName>
</protein>
<feature type="compositionally biased region" description="Low complexity" evidence="3">
    <location>
        <begin position="347"/>
        <end position="357"/>
    </location>
</feature>
<evidence type="ECO:0000256" key="1">
    <source>
        <dbReference type="ARBA" id="ARBA00004613"/>
    </source>
</evidence>
<evidence type="ECO:0000259" key="4">
    <source>
        <dbReference type="Pfam" id="PF02720"/>
    </source>
</evidence>
<feature type="compositionally biased region" description="Low complexity" evidence="3">
    <location>
        <begin position="41"/>
        <end position="52"/>
    </location>
</feature>
<feature type="compositionally biased region" description="Low complexity" evidence="3">
    <location>
        <begin position="269"/>
        <end position="298"/>
    </location>
</feature>
<feature type="compositionally biased region" description="Polar residues" evidence="3">
    <location>
        <begin position="369"/>
        <end position="380"/>
    </location>
</feature>
<organism evidence="5 6">
    <name type="scientific">Cryobacterium fucosi</name>
    <dbReference type="NCBI Taxonomy" id="1259157"/>
    <lineage>
        <taxon>Bacteria</taxon>
        <taxon>Bacillati</taxon>
        <taxon>Actinomycetota</taxon>
        <taxon>Actinomycetes</taxon>
        <taxon>Micrococcales</taxon>
        <taxon>Microbacteriaceae</taxon>
        <taxon>Cryobacterium</taxon>
    </lineage>
</organism>
<dbReference type="Proteomes" id="UP000298313">
    <property type="component" value="Unassembled WGS sequence"/>
</dbReference>
<dbReference type="InterPro" id="IPR003870">
    <property type="entry name" value="DUF222"/>
</dbReference>
<dbReference type="PANTHER" id="PTHR15427:SF33">
    <property type="entry name" value="COLLAGEN IV NC1 DOMAIN-CONTAINING PROTEIN"/>
    <property type="match status" value="1"/>
</dbReference>
<dbReference type="Pfam" id="PF02720">
    <property type="entry name" value="DUF222"/>
    <property type="match status" value="1"/>
</dbReference>
<dbReference type="InterPro" id="IPR008160">
    <property type="entry name" value="Collagen"/>
</dbReference>
<feature type="non-terminal residue" evidence="5">
    <location>
        <position position="380"/>
    </location>
</feature>
<feature type="region of interest" description="Disordered" evidence="3">
    <location>
        <begin position="16"/>
        <end position="59"/>
    </location>
</feature>
<feature type="compositionally biased region" description="Gly residues" evidence="3">
    <location>
        <begin position="259"/>
        <end position="268"/>
    </location>
</feature>
<name>A0A4V3IV32_9MICO</name>
<dbReference type="PANTHER" id="PTHR15427">
    <property type="entry name" value="EMILIN ELASTIN MICROFIBRIL INTERFACE-LOCATED PROTEIN ELASTIN MICROFIBRIL INTERFACER"/>
    <property type="match status" value="1"/>
</dbReference>
<dbReference type="EMBL" id="SOHH01000077">
    <property type="protein sequence ID" value="TFD75409.1"/>
    <property type="molecule type" value="Genomic_DNA"/>
</dbReference>
<evidence type="ECO:0000313" key="5">
    <source>
        <dbReference type="EMBL" id="TFD75409.1"/>
    </source>
</evidence>
<evidence type="ECO:0000313" key="6">
    <source>
        <dbReference type="Proteomes" id="UP000298313"/>
    </source>
</evidence>
<sequence>KNEAFKLVAVGTILAQTEAADRQTAEAPESPGTDGTGTDGTGTDETGPDGSPQPAVPGSWQAPIARAVTAGTLSVDAAESIRKGLGDIDTAVTADKLTTALTRLLTEAVGWNADQCFTRARRMRDDLDQAGIAAREKQAYDDRFLKIYRLPDGKVRLHGLFAPEDGEFVLSTYDSITSPRRGGVRFVDKTRAAWAKSIQDDPRTTAQIAADSFVQLLKIAGEVDPGQMLGGRRPAVRIIVTHKDLTDAATHATADTGAGAGAGAGAGSAPGAPANTSPSTPTALVAPDAPDAPAVSPAAAPPSNQPAEPGEPGQPGQPGLPGEPGQPSEPGLPGQPGQPGEPGQPGQPGTTPVLPTGHGYIEGSPAPISLTTIQRQLCDT</sequence>
<gene>
    <name evidence="5" type="ORF">E3T48_11685</name>
</gene>
<feature type="non-terminal residue" evidence="5">
    <location>
        <position position="1"/>
    </location>
</feature>
<comment type="caution">
    <text evidence="5">The sequence shown here is derived from an EMBL/GenBank/DDBJ whole genome shotgun (WGS) entry which is preliminary data.</text>
</comment>
<keyword evidence="2" id="KW-0964">Secreted</keyword>
<reference evidence="5 6" key="1">
    <citation type="submission" date="2019-03" db="EMBL/GenBank/DDBJ databases">
        <title>Genomics of glacier-inhabiting Cryobacterium strains.</title>
        <authorList>
            <person name="Liu Q."/>
            <person name="Xin Y.-H."/>
        </authorList>
    </citation>
    <scope>NUCLEOTIDE SEQUENCE [LARGE SCALE GENOMIC DNA]</scope>
    <source>
        <strain evidence="5 6">Hh4</strain>
    </source>
</reference>
<proteinExistence type="predicted"/>
<accession>A0A4V3IV32</accession>
<keyword evidence="6" id="KW-1185">Reference proteome</keyword>
<feature type="region of interest" description="Disordered" evidence="3">
    <location>
        <begin position="259"/>
        <end position="380"/>
    </location>
</feature>
<dbReference type="InterPro" id="IPR050392">
    <property type="entry name" value="Collagen/C1q_domain"/>
</dbReference>
<feature type="compositionally biased region" description="Low complexity" evidence="3">
    <location>
        <begin position="323"/>
        <end position="332"/>
    </location>
</feature>
<comment type="subcellular location">
    <subcellularLocation>
        <location evidence="1">Secreted</location>
    </subcellularLocation>
</comment>
<dbReference type="AlphaFoldDB" id="A0A4V3IV32"/>
<dbReference type="Pfam" id="PF01391">
    <property type="entry name" value="Collagen"/>
    <property type="match status" value="1"/>
</dbReference>